<dbReference type="PANTHER" id="PTHR39336">
    <property type="entry name" value="PYRIDOXAMINE PHOSPHATE OXIDASE FAMILY PROTEIN (AFU_ORTHOLOGUE AFUA_6G11440)"/>
    <property type="match status" value="1"/>
</dbReference>
<dbReference type="PANTHER" id="PTHR39336:SF1">
    <property type="entry name" value="PYRIDOXAMINE PHOSPHATE OXIDASE FAMILY PROTEIN (AFU_ORTHOLOGUE AFUA_6G11440)"/>
    <property type="match status" value="1"/>
</dbReference>
<dbReference type="InterPro" id="IPR012349">
    <property type="entry name" value="Split_barrel_FMN-bd"/>
</dbReference>
<dbReference type="EMBL" id="KV744805">
    <property type="protein sequence ID" value="OCK86475.1"/>
    <property type="molecule type" value="Genomic_DNA"/>
</dbReference>
<reference evidence="3 4" key="1">
    <citation type="journal article" date="2016" name="Nat. Commun.">
        <title>Ectomycorrhizal ecology is imprinted in the genome of the dominant symbiotic fungus Cenococcum geophilum.</title>
        <authorList>
            <consortium name="DOE Joint Genome Institute"/>
            <person name="Peter M."/>
            <person name="Kohler A."/>
            <person name="Ohm R.A."/>
            <person name="Kuo A."/>
            <person name="Krutzmann J."/>
            <person name="Morin E."/>
            <person name="Arend M."/>
            <person name="Barry K.W."/>
            <person name="Binder M."/>
            <person name="Choi C."/>
            <person name="Clum A."/>
            <person name="Copeland A."/>
            <person name="Grisel N."/>
            <person name="Haridas S."/>
            <person name="Kipfer T."/>
            <person name="LaButti K."/>
            <person name="Lindquist E."/>
            <person name="Lipzen A."/>
            <person name="Maire R."/>
            <person name="Meier B."/>
            <person name="Mihaltcheva S."/>
            <person name="Molinier V."/>
            <person name="Murat C."/>
            <person name="Poggeler S."/>
            <person name="Quandt C.A."/>
            <person name="Sperisen C."/>
            <person name="Tritt A."/>
            <person name="Tisserant E."/>
            <person name="Crous P.W."/>
            <person name="Henrissat B."/>
            <person name="Nehls U."/>
            <person name="Egli S."/>
            <person name="Spatafora J.W."/>
            <person name="Grigoriev I.V."/>
            <person name="Martin F.M."/>
        </authorList>
    </citation>
    <scope>NUCLEOTIDE SEQUENCE [LARGE SCALE GENOMIC DNA]</scope>
    <source>
        <strain evidence="3 4">CBS 459.81</strain>
    </source>
</reference>
<keyword evidence="4" id="KW-1185">Reference proteome</keyword>
<evidence type="ECO:0000259" key="2">
    <source>
        <dbReference type="Pfam" id="PF01243"/>
    </source>
</evidence>
<dbReference type="Pfam" id="PF01243">
    <property type="entry name" value="PNPOx_N"/>
    <property type="match status" value="1"/>
</dbReference>
<evidence type="ECO:0000256" key="1">
    <source>
        <dbReference type="SAM" id="Phobius"/>
    </source>
</evidence>
<accession>A0A8E2EMG5</accession>
<dbReference type="InterPro" id="IPR011576">
    <property type="entry name" value="Pyridox_Oxase_N"/>
</dbReference>
<proteinExistence type="predicted"/>
<dbReference type="AlphaFoldDB" id="A0A8E2EMG5"/>
<feature type="transmembrane region" description="Helical" evidence="1">
    <location>
        <begin position="223"/>
        <end position="242"/>
    </location>
</feature>
<name>A0A8E2EMG5_9PEZI</name>
<keyword evidence="1" id="KW-0472">Membrane</keyword>
<dbReference type="Gene3D" id="2.30.110.10">
    <property type="entry name" value="Electron Transport, Fmn-binding Protein, Chain A"/>
    <property type="match status" value="1"/>
</dbReference>
<evidence type="ECO:0000313" key="3">
    <source>
        <dbReference type="EMBL" id="OCK86475.1"/>
    </source>
</evidence>
<protein>
    <recommendedName>
        <fullName evidence="2">Pyridoxamine 5'-phosphate oxidase N-terminal domain-containing protein</fullName>
    </recommendedName>
</protein>
<feature type="domain" description="Pyridoxamine 5'-phosphate oxidase N-terminal" evidence="2">
    <location>
        <begin position="8"/>
        <end position="133"/>
    </location>
</feature>
<organism evidence="3 4">
    <name type="scientific">Lepidopterella palustris CBS 459.81</name>
    <dbReference type="NCBI Taxonomy" id="1314670"/>
    <lineage>
        <taxon>Eukaryota</taxon>
        <taxon>Fungi</taxon>
        <taxon>Dikarya</taxon>
        <taxon>Ascomycota</taxon>
        <taxon>Pezizomycotina</taxon>
        <taxon>Dothideomycetes</taxon>
        <taxon>Pleosporomycetidae</taxon>
        <taxon>Mytilinidiales</taxon>
        <taxon>Argynnaceae</taxon>
        <taxon>Lepidopterella</taxon>
    </lineage>
</organism>
<sequence length="244" mass="27387">MVKFFPSIEPEHEDFMLSQPLFFVASAPWAGKHINLSPKGLPSRSFSILTRNTVAYIDATGSGCETISHIYENGRVTVMFCSFGVSPKIMRLFCKGTVVEKADEEFQRLKMQMGKSVGLTGARAIILLDVFKVQTSCGFGVPLIGETTASGDEEKGFHDRNSLDKWTSSMQEKKALPEYQRNSNFRSLDGLTGLRSARRARGQWMLFEDCWAWVMRIMKQWDAVMVGILIATSVMLISKSYISI</sequence>
<keyword evidence="1" id="KW-1133">Transmembrane helix</keyword>
<evidence type="ECO:0000313" key="4">
    <source>
        <dbReference type="Proteomes" id="UP000250266"/>
    </source>
</evidence>
<gene>
    <name evidence="3" type="ORF">K432DRAFT_430998</name>
</gene>
<keyword evidence="1" id="KW-0812">Transmembrane</keyword>
<dbReference type="Proteomes" id="UP000250266">
    <property type="component" value="Unassembled WGS sequence"/>
</dbReference>
<dbReference type="OrthoDB" id="539398at2759"/>